<name>A0A645H333_9ZZZZ</name>
<evidence type="ECO:0000256" key="1">
    <source>
        <dbReference type="SAM" id="MobiDB-lite"/>
    </source>
</evidence>
<sequence>MRQKKRNIPEPDPERGEQQQQGYAGNDIRVEKRQVRYVHHRVSDPLPGIIDADGGGGSDHHGDQGGQKRQRHRCGNGLHDGPVLKERLIPLERKPAPIPSGFGMVERIQDQNADGQV</sequence>
<dbReference type="AlphaFoldDB" id="A0A645H333"/>
<proteinExistence type="predicted"/>
<reference evidence="2" key="1">
    <citation type="submission" date="2019-08" db="EMBL/GenBank/DDBJ databases">
        <authorList>
            <person name="Kucharzyk K."/>
            <person name="Murdoch R.W."/>
            <person name="Higgins S."/>
            <person name="Loffler F."/>
        </authorList>
    </citation>
    <scope>NUCLEOTIDE SEQUENCE</scope>
</reference>
<feature type="compositionally biased region" description="Basic and acidic residues" evidence="1">
    <location>
        <begin position="7"/>
        <end position="17"/>
    </location>
</feature>
<feature type="region of interest" description="Disordered" evidence="1">
    <location>
        <begin position="42"/>
        <end position="82"/>
    </location>
</feature>
<gene>
    <name evidence="2" type="ORF">SDC9_180933</name>
</gene>
<organism evidence="2">
    <name type="scientific">bioreactor metagenome</name>
    <dbReference type="NCBI Taxonomy" id="1076179"/>
    <lineage>
        <taxon>unclassified sequences</taxon>
        <taxon>metagenomes</taxon>
        <taxon>ecological metagenomes</taxon>
    </lineage>
</organism>
<accession>A0A645H333</accession>
<protein>
    <submittedName>
        <fullName evidence="2">Uncharacterized protein</fullName>
    </submittedName>
</protein>
<evidence type="ECO:0000313" key="2">
    <source>
        <dbReference type="EMBL" id="MPN33445.1"/>
    </source>
</evidence>
<feature type="region of interest" description="Disordered" evidence="1">
    <location>
        <begin position="1"/>
        <end position="30"/>
    </location>
</feature>
<dbReference type="EMBL" id="VSSQ01085952">
    <property type="protein sequence ID" value="MPN33445.1"/>
    <property type="molecule type" value="Genomic_DNA"/>
</dbReference>
<comment type="caution">
    <text evidence="2">The sequence shown here is derived from an EMBL/GenBank/DDBJ whole genome shotgun (WGS) entry which is preliminary data.</text>
</comment>